<feature type="binding site" evidence="4">
    <location>
        <begin position="268"/>
        <end position="275"/>
    </location>
    <ligand>
        <name>FAD</name>
        <dbReference type="ChEBI" id="CHEBI:57692"/>
    </ligand>
</feature>
<evidence type="ECO:0000256" key="3">
    <source>
        <dbReference type="ARBA" id="ARBA00022991"/>
    </source>
</evidence>
<accession>A0A5Q0UGD3</accession>
<feature type="binding site" evidence="4">
    <location>
        <begin position="226"/>
        <end position="230"/>
    </location>
    <ligand>
        <name>FAD</name>
        <dbReference type="ChEBI" id="CHEBI:57692"/>
    </ligand>
</feature>
<dbReference type="EC" id="4.1.99.3" evidence="8"/>
<dbReference type="GO" id="GO:0071949">
    <property type="term" value="F:FAD binding"/>
    <property type="evidence" value="ECO:0007669"/>
    <property type="project" value="TreeGrafter"/>
</dbReference>
<dbReference type="Pfam" id="PF00875">
    <property type="entry name" value="DNA_photolyase"/>
    <property type="match status" value="1"/>
</dbReference>
<evidence type="ECO:0000259" key="7">
    <source>
        <dbReference type="PROSITE" id="PS51645"/>
    </source>
</evidence>
<dbReference type="InterPro" id="IPR006050">
    <property type="entry name" value="DNA_photolyase_N"/>
</dbReference>
<evidence type="ECO:0000256" key="2">
    <source>
        <dbReference type="ARBA" id="ARBA00022827"/>
    </source>
</evidence>
<dbReference type="GO" id="GO:0003677">
    <property type="term" value="F:DNA binding"/>
    <property type="evidence" value="ECO:0007669"/>
    <property type="project" value="TreeGrafter"/>
</dbReference>
<evidence type="ECO:0000313" key="8">
    <source>
        <dbReference type="EMBL" id="QGA80678.1"/>
    </source>
</evidence>
<dbReference type="EMBL" id="CP040089">
    <property type="protein sequence ID" value="QGA80678.1"/>
    <property type="molecule type" value="Genomic_DNA"/>
</dbReference>
<dbReference type="PROSITE" id="PS51645">
    <property type="entry name" value="PHR_CRY_ALPHA_BETA"/>
    <property type="match status" value="1"/>
</dbReference>
<dbReference type="PANTHER" id="PTHR11455">
    <property type="entry name" value="CRYPTOCHROME"/>
    <property type="match status" value="1"/>
</dbReference>
<evidence type="ECO:0000256" key="4">
    <source>
        <dbReference type="PIRSR" id="PIRSR602081-1"/>
    </source>
</evidence>
<comment type="cofactor">
    <cofactor evidence="4">
        <name>FAD</name>
        <dbReference type="ChEBI" id="CHEBI:57692"/>
    </cofactor>
    <text evidence="4">Binds 1 FAD per subunit.</text>
</comment>
<keyword evidence="8" id="KW-0456">Lyase</keyword>
<dbReference type="InterPro" id="IPR002081">
    <property type="entry name" value="Cryptochrome/DNA_photolyase_1"/>
</dbReference>
<dbReference type="RefSeq" id="WP_153550419.1">
    <property type="nucleotide sequence ID" value="NZ_CP040089.1"/>
</dbReference>
<gene>
    <name evidence="8" type="primary">phrB</name>
    <name evidence="8" type="ORF">LC1Nh_0794</name>
</gene>
<feature type="binding site" evidence="4">
    <location>
        <position position="265"/>
    </location>
    <ligand>
        <name>FAD</name>
        <dbReference type="ChEBI" id="CHEBI:57692"/>
    </ligand>
</feature>
<dbReference type="PRINTS" id="PR00147">
    <property type="entry name" value="DNAPHOTLYASE"/>
</dbReference>
<proteinExistence type="inferred from homology"/>
<comment type="similarity">
    <text evidence="5">Belongs to the DNA photolyase family.</text>
</comment>
<name>A0A5Q0UGD3_9ARCH</name>
<dbReference type="GeneID" id="42365183"/>
<dbReference type="OrthoDB" id="11721at2157"/>
<dbReference type="Gene3D" id="1.25.40.80">
    <property type="match status" value="1"/>
</dbReference>
<dbReference type="Pfam" id="PF03441">
    <property type="entry name" value="FAD_binding_7"/>
    <property type="match status" value="1"/>
</dbReference>
<evidence type="ECO:0000256" key="5">
    <source>
        <dbReference type="RuleBase" id="RU004182"/>
    </source>
</evidence>
<evidence type="ECO:0000256" key="1">
    <source>
        <dbReference type="ARBA" id="ARBA00022630"/>
    </source>
</evidence>
<dbReference type="InterPro" id="IPR018394">
    <property type="entry name" value="DNA_photolyase_1_CS_C"/>
</dbReference>
<dbReference type="SUPFAM" id="SSF52425">
    <property type="entry name" value="Cryptochrome/photolyase, N-terminal domain"/>
    <property type="match status" value="1"/>
</dbReference>
<dbReference type="SUPFAM" id="SSF48173">
    <property type="entry name" value="Cryptochrome/photolyase FAD-binding domain"/>
    <property type="match status" value="1"/>
</dbReference>
<evidence type="ECO:0000313" key="9">
    <source>
        <dbReference type="Proteomes" id="UP000377803"/>
    </source>
</evidence>
<dbReference type="KEGG" id="ncon:LC1Nh_0794"/>
<feature type="domain" description="Photolyase/cryptochrome alpha/beta" evidence="7">
    <location>
        <begin position="1"/>
        <end position="128"/>
    </location>
</feature>
<feature type="compositionally biased region" description="Basic and acidic residues" evidence="6">
    <location>
        <begin position="452"/>
        <end position="471"/>
    </location>
</feature>
<dbReference type="Proteomes" id="UP000377803">
    <property type="component" value="Chromosome"/>
</dbReference>
<feature type="binding site" evidence="4">
    <location>
        <position position="214"/>
    </location>
    <ligand>
        <name>FAD</name>
        <dbReference type="ChEBI" id="CHEBI:57692"/>
    </ligand>
</feature>
<keyword evidence="9" id="KW-1185">Reference proteome</keyword>
<feature type="region of interest" description="Disordered" evidence="6">
    <location>
        <begin position="446"/>
        <end position="471"/>
    </location>
</feature>
<dbReference type="Gene3D" id="1.10.579.10">
    <property type="entry name" value="DNA Cyclobutane Dipyrimidine Photolyase, subunit A, domain 3"/>
    <property type="match status" value="1"/>
</dbReference>
<protein>
    <submittedName>
        <fullName evidence="8">Deoxyribodipyrimidine photo-lyase</fullName>
        <ecNumber evidence="8">4.1.99.3</ecNumber>
    </submittedName>
</protein>
<dbReference type="InterPro" id="IPR014729">
    <property type="entry name" value="Rossmann-like_a/b/a_fold"/>
</dbReference>
<dbReference type="InterPro" id="IPR036134">
    <property type="entry name" value="Crypto/Photolyase_FAD-like_sf"/>
</dbReference>
<keyword evidence="1 4" id="KW-0285">Flavoprotein</keyword>
<dbReference type="PANTHER" id="PTHR11455:SF9">
    <property type="entry name" value="CRYPTOCHROME CIRCADIAN CLOCK 5 ISOFORM X1"/>
    <property type="match status" value="1"/>
</dbReference>
<dbReference type="PROSITE" id="PS00691">
    <property type="entry name" value="DNA_PHOTOLYASES_1_2"/>
    <property type="match status" value="1"/>
</dbReference>
<keyword evidence="3 5" id="KW-0157">Chromophore</keyword>
<reference evidence="9" key="1">
    <citation type="submission" date="2019-05" db="EMBL/GenBank/DDBJ databases">
        <title>Candidatus Nanohalobium constans, a novel model system to study the DPANN nano-sized archaea: genomic and physiological characterization of a nanoarchaeon co-cultured with its chitinotrophic host.</title>
        <authorList>
            <person name="La Cono V."/>
            <person name="Arcadi E."/>
            <person name="Crisafi F."/>
            <person name="Denaro R."/>
            <person name="La Spada G."/>
            <person name="Messina E."/>
            <person name="Smedile F."/>
            <person name="Toshchakov S.V."/>
            <person name="Shevchenko M.A."/>
            <person name="Golyshin P.N."/>
            <person name="Golyshina O.V."/>
            <person name="Ferrer M."/>
            <person name="Rohde M."/>
            <person name="Mushegian A."/>
            <person name="Sorokin D.Y."/>
            <person name="Giuliano L."/>
            <person name="Yakimov M.M."/>
        </authorList>
    </citation>
    <scope>NUCLEOTIDE SEQUENCE [LARGE SCALE GENOMIC DNA]</scope>
    <source>
        <strain evidence="9">LC1Nh</strain>
    </source>
</reference>
<dbReference type="Gene3D" id="3.40.50.620">
    <property type="entry name" value="HUPs"/>
    <property type="match status" value="1"/>
</dbReference>
<keyword evidence="2 4" id="KW-0274">FAD</keyword>
<dbReference type="GO" id="GO:0006139">
    <property type="term" value="P:nucleobase-containing compound metabolic process"/>
    <property type="evidence" value="ECO:0007669"/>
    <property type="project" value="UniProtKB-ARBA"/>
</dbReference>
<sequence length="471" mass="56433">MTAIVWIRRSLREHDNTALVEASKEHEKVIPFYCVDENYFENSTLGHPRVKFWHDSLKELRDNLGDEKGKELIVRKGKPVEELQKLIKETDADAVYHNRDYTPYSRERDQKVQEELEIPVETFKDIVMFEKEEILTNSGTPYKVYTYYSKKWFKNEKKRPQEVKEYKTPELESDEIPSLKELGYEKPEDMEVWEGGRENGLERIEDFKDKIWNYDENRDYAWKDATSKLSPHLKFGTVSIREVFWEAERIKARNPNDDTSGIKTWQEELAWRDFYIQVLWNWPETTEKPFLEQYEEIEWRSKEEAEEDWEAWINGETGVPFVDAGMRQLKKTGWMHNRLRMVVTSFACKDLWLDWKDVHEYFNKMFIDAEIASMVGGIQWAYSIGTDAQPYFRVFNPFTQGEDYDPDGKYIRKWVPELEDVPDEHIHKPHEMNQIEQENCGVKIGEDYPEPIIDHDEERKKAVERFEDKKD</sequence>
<dbReference type="GO" id="GO:0003904">
    <property type="term" value="F:deoxyribodipyrimidine photo-lyase activity"/>
    <property type="evidence" value="ECO:0007669"/>
    <property type="project" value="UniProtKB-EC"/>
</dbReference>
<dbReference type="InterPro" id="IPR005101">
    <property type="entry name" value="Cryptochr/Photolyase_FAD-bd"/>
</dbReference>
<dbReference type="InterPro" id="IPR036155">
    <property type="entry name" value="Crypto/Photolyase_N_sf"/>
</dbReference>
<organism evidence="8 9">
    <name type="scientific">Candidatus Nanohalobium constans</name>
    <dbReference type="NCBI Taxonomy" id="2565781"/>
    <lineage>
        <taxon>Archaea</taxon>
        <taxon>Candidatus Nanohalarchaeota</taxon>
        <taxon>Candidatus Nanohalobia</taxon>
        <taxon>Candidatus Nanohalobiales</taxon>
        <taxon>Candidatus Nanohalobiaceae</taxon>
        <taxon>Candidatus Nanohalobium</taxon>
    </lineage>
</organism>
<dbReference type="GO" id="GO:0006950">
    <property type="term" value="P:response to stress"/>
    <property type="evidence" value="ECO:0007669"/>
    <property type="project" value="UniProtKB-ARBA"/>
</dbReference>
<evidence type="ECO:0000256" key="6">
    <source>
        <dbReference type="SAM" id="MobiDB-lite"/>
    </source>
</evidence>
<dbReference type="AlphaFoldDB" id="A0A5Q0UGD3"/>